<feature type="transmembrane region" description="Helical" evidence="3">
    <location>
        <begin position="1006"/>
        <end position="1032"/>
    </location>
</feature>
<dbReference type="Proteomes" id="UP000824202">
    <property type="component" value="Unassembled WGS sequence"/>
</dbReference>
<dbReference type="EMBL" id="DXFT01000014">
    <property type="protein sequence ID" value="HIX02621.1"/>
    <property type="molecule type" value="Genomic_DNA"/>
</dbReference>
<feature type="transmembrane region" description="Helical" evidence="3">
    <location>
        <begin position="901"/>
        <end position="922"/>
    </location>
</feature>
<dbReference type="GO" id="GO:0005886">
    <property type="term" value="C:plasma membrane"/>
    <property type="evidence" value="ECO:0007669"/>
    <property type="project" value="TreeGrafter"/>
</dbReference>
<dbReference type="GO" id="GO:0016887">
    <property type="term" value="F:ATP hydrolysis activity"/>
    <property type="evidence" value="ECO:0007669"/>
    <property type="project" value="InterPro"/>
</dbReference>
<sequence length="1583" mass="177126">MEKLIRRKVLISMLFIGLTMMGLFSYRYLAMELYPDAEYPTLNISVTTRTDMDPNYLKNQAAVPIEGVVSGMEGVEEIETRISTQNVRITVSFSQNTNIKYAYLKLEEKIKALAQTMPEEFTVQVNKSGTGMANSQFMTLQILSDEDIDYVRNITDNDIAPVLESTDGIASVTVMGGRQKSIEILLDKEKCEALNVTSAQISSLISSNMSEKTFAGSVYKNVKRYFVNVTAEYLSTEDLGNIVVADGPVLLKDIADINFGIKDEESYSRVNGKEVITCIVSKSPQVNVIDLSERVRSEIDQLNKELEMKGVSILIDTDVAETMSENINTIIDLGITGAILAIFILYLFLRNLKIVTFIAIAIPISVFSAFYFFYFFDISINTLTLTGIALAVGMLLDNSVVVMENIFRLRAIGVSNEEAAIRGTKEVTKAIIAATLTTITVFLPFLFSDDFLLKLIGEHIGVSIITTLLLSLIVALLLIPMAVNQFMKKEGEKVNFSALSIHSRAVQIYIALLKMCLRKPATVVFSAILALLVILAISLTLTVNTLKEVEADTFNVYMTFSNGYTLSRTDETIRAYEDRLKDIPEIEQYSSKVYATDANLTIKLKEDYEKIGNRSLDDLKGIVLSIAKDLRIWSASLEAIESSENFQGGGGSAMLGGSEELLRKMGMGNQSEKIVIKGQDFEKMSNLAELLKYQLEDLDNISYASVSSSRGRPEARILFDQYLMGIYDVTPNNVLSELNSFAPQNVTSITYKAGDEEYDIIIKDKELAEKEEEEDEEQVRTLEDLRNMEISNDNNSITDLRSFSRINLGRGQGNINRVNQDNEITVNYRFNSEVNESKSVLEAARLEVDELVQATDIPTGVAVEIVHEEEDTDDFGFLILAAFVIIYMILAAVFESVTAPIVLMFAIPLAAIGSLLALLFTSNSLMNANVLIGVIILIGIVVNNSIILIDFTTQLRKQGYRKPRALIIAGISRVRPILITAITTIIAMFPLAMGKGEFVSGLGAPFAITVIGGLSMSTLLTLVIIPTLYSGMEDALYRLRTQSWFMKILQLSLLVIATLCIYLFESSLAWQIGYFIGAVILIPAATWFVETSLRQANSKIIPPDEEIHIAIRNLVKIYGRPNEFQREWHSGQLTRERLGLKEEYRTPKDLQPLVWMVPLAGFLIYFTYSYQTLVFWAILFAAGTWLLITKIIAILTEYFANNGKRWAALPLRVLDIAVYYVSPLFTLIWASIKFSNASGAAILLGLLWYVGIAAHYLAERIHKYNINIDLIDGRFREIKKAIYRVATKIPVIGYKKKPFKALNAVSMDIHTGMFGLLGPNGAGKTTLMRIICGIFEQSYGKIFINGIDTQKKREELQGLIGYLPQEFGTYENLTSWEFLEYQALLKGIYNPKVRRQRITEVLEAVHMYENKDKKIGGFSGGMKQRIGIAQTLLNLPRILVVDEPTAGLDPRERIRFRNLLVELSRNRIVIFSTHIIEDIASSCNQVGVINKGSLKYHGTPAEMAEIAKNVTWTFEIPAREFAKLPPDLLIVHHIRKGDSIKVRCLSETKPVPDAVQTSPLLEDSYLWLLRSVKLENHEQIITQ</sequence>
<keyword evidence="3" id="KW-1133">Transmembrane helix</keyword>
<dbReference type="Gene3D" id="3.30.2090.10">
    <property type="entry name" value="Multidrug efflux transporter AcrB TolC docking domain, DN and DC subdomains"/>
    <property type="match status" value="2"/>
</dbReference>
<dbReference type="InterPro" id="IPR003593">
    <property type="entry name" value="AAA+_ATPase"/>
</dbReference>
<dbReference type="SUPFAM" id="SSF82693">
    <property type="entry name" value="Multidrug efflux transporter AcrB pore domain, PN1, PN2, PC1 and PC2 subdomains"/>
    <property type="match status" value="2"/>
</dbReference>
<dbReference type="Pfam" id="PF00873">
    <property type="entry name" value="ACR_tran"/>
    <property type="match status" value="1"/>
</dbReference>
<dbReference type="CDD" id="cd03264">
    <property type="entry name" value="ABC_drug_resistance_like"/>
    <property type="match status" value="1"/>
</dbReference>
<keyword evidence="3" id="KW-0812">Transmembrane</keyword>
<feature type="transmembrane region" description="Helical" evidence="3">
    <location>
        <begin position="928"/>
        <end position="953"/>
    </location>
</feature>
<dbReference type="Gene3D" id="3.30.70.1320">
    <property type="entry name" value="Multidrug efflux transporter AcrB pore domain like"/>
    <property type="match status" value="1"/>
</dbReference>
<feature type="transmembrane region" description="Helical" evidence="3">
    <location>
        <begin position="974"/>
        <end position="994"/>
    </location>
</feature>
<organism evidence="5 6">
    <name type="scientific">Candidatus Odoribacter faecigallinarum</name>
    <dbReference type="NCBI Taxonomy" id="2838706"/>
    <lineage>
        <taxon>Bacteria</taxon>
        <taxon>Pseudomonadati</taxon>
        <taxon>Bacteroidota</taxon>
        <taxon>Bacteroidia</taxon>
        <taxon>Bacteroidales</taxon>
        <taxon>Odoribacteraceae</taxon>
        <taxon>Odoribacter</taxon>
    </lineage>
</organism>
<feature type="transmembrane region" description="Helical" evidence="3">
    <location>
        <begin position="354"/>
        <end position="376"/>
    </location>
</feature>
<keyword evidence="3" id="KW-0472">Membrane</keyword>
<feature type="transmembrane region" description="Helical" evidence="3">
    <location>
        <begin position="1070"/>
        <end position="1089"/>
    </location>
</feature>
<dbReference type="Gene3D" id="1.20.1640.10">
    <property type="entry name" value="Multidrug efflux transporter AcrB transmembrane domain"/>
    <property type="match status" value="2"/>
</dbReference>
<dbReference type="InterPro" id="IPR027463">
    <property type="entry name" value="AcrB_DN_DC_subdom"/>
</dbReference>
<feature type="transmembrane region" description="Helical" evidence="3">
    <location>
        <begin position="1238"/>
        <end position="1258"/>
    </location>
</feature>
<feature type="transmembrane region" description="Helical" evidence="3">
    <location>
        <begin position="523"/>
        <end position="543"/>
    </location>
</feature>
<name>A0A9D2AAT0_9BACT</name>
<feature type="transmembrane region" description="Helical" evidence="3">
    <location>
        <begin position="875"/>
        <end position="894"/>
    </location>
</feature>
<dbReference type="PRINTS" id="PR00702">
    <property type="entry name" value="ACRIFLAVINRP"/>
</dbReference>
<feature type="transmembrane region" description="Helical" evidence="3">
    <location>
        <begin position="1174"/>
        <end position="1199"/>
    </location>
</feature>
<feature type="transmembrane region" description="Helical" evidence="3">
    <location>
        <begin position="330"/>
        <end position="349"/>
    </location>
</feature>
<feature type="transmembrane region" description="Helical" evidence="3">
    <location>
        <begin position="427"/>
        <end position="447"/>
    </location>
</feature>
<protein>
    <submittedName>
        <fullName evidence="5">Efflux RND transporter permease subunit</fullName>
    </submittedName>
</protein>
<dbReference type="SMART" id="SM00382">
    <property type="entry name" value="AAA"/>
    <property type="match status" value="1"/>
</dbReference>
<evidence type="ECO:0000256" key="2">
    <source>
        <dbReference type="ARBA" id="ARBA00022840"/>
    </source>
</evidence>
<dbReference type="SUPFAM" id="SSF52540">
    <property type="entry name" value="P-loop containing nucleoside triphosphate hydrolases"/>
    <property type="match status" value="1"/>
</dbReference>
<dbReference type="GO" id="GO:0005524">
    <property type="term" value="F:ATP binding"/>
    <property type="evidence" value="ECO:0007669"/>
    <property type="project" value="UniProtKB-KW"/>
</dbReference>
<dbReference type="InterPro" id="IPR027417">
    <property type="entry name" value="P-loop_NTPase"/>
</dbReference>
<dbReference type="PANTHER" id="PTHR32063">
    <property type="match status" value="1"/>
</dbReference>
<feature type="domain" description="ABC transporter" evidence="4">
    <location>
        <begin position="1273"/>
        <end position="1516"/>
    </location>
</feature>
<dbReference type="PROSITE" id="PS50893">
    <property type="entry name" value="ABC_TRANSPORTER_2"/>
    <property type="match status" value="1"/>
</dbReference>
<dbReference type="Gene3D" id="3.30.70.1430">
    <property type="entry name" value="Multidrug efflux transporter AcrB pore domain"/>
    <property type="match status" value="2"/>
</dbReference>
<dbReference type="InterPro" id="IPR017871">
    <property type="entry name" value="ABC_transporter-like_CS"/>
</dbReference>
<keyword evidence="2" id="KW-0067">ATP-binding</keyword>
<feature type="transmembrane region" description="Helical" evidence="3">
    <location>
        <begin position="1044"/>
        <end position="1064"/>
    </location>
</feature>
<dbReference type="Gene3D" id="3.30.70.1440">
    <property type="entry name" value="Multidrug efflux transporter AcrB pore domain"/>
    <property type="match status" value="1"/>
</dbReference>
<feature type="transmembrane region" description="Helical" evidence="3">
    <location>
        <begin position="9"/>
        <end position="29"/>
    </location>
</feature>
<keyword evidence="1" id="KW-0547">Nucleotide-binding</keyword>
<evidence type="ECO:0000313" key="6">
    <source>
        <dbReference type="Proteomes" id="UP000824202"/>
    </source>
</evidence>
<dbReference type="PROSITE" id="PS00211">
    <property type="entry name" value="ABC_TRANSPORTER_1"/>
    <property type="match status" value="1"/>
</dbReference>
<feature type="transmembrane region" description="Helical" evidence="3">
    <location>
        <begin position="1150"/>
        <end position="1168"/>
    </location>
</feature>
<dbReference type="GO" id="GO:0042910">
    <property type="term" value="F:xenobiotic transmembrane transporter activity"/>
    <property type="evidence" value="ECO:0007669"/>
    <property type="project" value="TreeGrafter"/>
</dbReference>
<dbReference type="InterPro" id="IPR001036">
    <property type="entry name" value="Acrflvin-R"/>
</dbReference>
<evidence type="ECO:0000259" key="4">
    <source>
        <dbReference type="PROSITE" id="PS50893"/>
    </source>
</evidence>
<evidence type="ECO:0000256" key="1">
    <source>
        <dbReference type="ARBA" id="ARBA00022741"/>
    </source>
</evidence>
<gene>
    <name evidence="5" type="ORF">H9863_00690</name>
</gene>
<proteinExistence type="predicted"/>
<feature type="transmembrane region" description="Helical" evidence="3">
    <location>
        <begin position="388"/>
        <end position="407"/>
    </location>
</feature>
<dbReference type="SUPFAM" id="SSF82866">
    <property type="entry name" value="Multidrug efflux transporter AcrB transmembrane domain"/>
    <property type="match status" value="2"/>
</dbReference>
<comment type="caution">
    <text evidence="5">The sequence shown here is derived from an EMBL/GenBank/DDBJ whole genome shotgun (WGS) entry which is preliminary data.</text>
</comment>
<dbReference type="Pfam" id="PF00005">
    <property type="entry name" value="ABC_tran"/>
    <property type="match status" value="1"/>
</dbReference>
<reference evidence="5" key="2">
    <citation type="submission" date="2021-04" db="EMBL/GenBank/DDBJ databases">
        <authorList>
            <person name="Gilroy R."/>
        </authorList>
    </citation>
    <scope>NUCLEOTIDE SEQUENCE</scope>
    <source>
        <strain evidence="5">23274</strain>
    </source>
</reference>
<reference evidence="5" key="1">
    <citation type="journal article" date="2021" name="PeerJ">
        <title>Extensive microbial diversity within the chicken gut microbiome revealed by metagenomics and culture.</title>
        <authorList>
            <person name="Gilroy R."/>
            <person name="Ravi A."/>
            <person name="Getino M."/>
            <person name="Pursley I."/>
            <person name="Horton D.L."/>
            <person name="Alikhan N.F."/>
            <person name="Baker D."/>
            <person name="Gharbi K."/>
            <person name="Hall N."/>
            <person name="Watson M."/>
            <person name="Adriaenssens E.M."/>
            <person name="Foster-Nyarko E."/>
            <person name="Jarju S."/>
            <person name="Secka A."/>
            <person name="Antonio M."/>
            <person name="Oren A."/>
            <person name="Chaudhuri R.R."/>
            <person name="La Ragione R."/>
            <person name="Hildebrand F."/>
            <person name="Pallen M.J."/>
        </authorList>
    </citation>
    <scope>NUCLEOTIDE SEQUENCE</scope>
    <source>
        <strain evidence="5">23274</strain>
    </source>
</reference>
<evidence type="ECO:0000313" key="5">
    <source>
        <dbReference type="EMBL" id="HIX02621.1"/>
    </source>
</evidence>
<accession>A0A9D2AAT0</accession>
<dbReference type="SUPFAM" id="SSF82714">
    <property type="entry name" value="Multidrug efflux transporter AcrB TolC docking domain, DN and DC subdomains"/>
    <property type="match status" value="1"/>
</dbReference>
<feature type="transmembrane region" description="Helical" evidence="3">
    <location>
        <begin position="459"/>
        <end position="479"/>
    </location>
</feature>
<feature type="transmembrane region" description="Helical" evidence="3">
    <location>
        <begin position="1211"/>
        <end position="1232"/>
    </location>
</feature>
<dbReference type="Gene3D" id="3.40.50.300">
    <property type="entry name" value="P-loop containing nucleotide triphosphate hydrolases"/>
    <property type="match status" value="1"/>
</dbReference>
<evidence type="ECO:0000256" key="3">
    <source>
        <dbReference type="SAM" id="Phobius"/>
    </source>
</evidence>
<dbReference type="InterPro" id="IPR003439">
    <property type="entry name" value="ABC_transporter-like_ATP-bd"/>
</dbReference>
<dbReference type="PANTHER" id="PTHR32063:SF0">
    <property type="entry name" value="SWARMING MOTILITY PROTEIN SWRC"/>
    <property type="match status" value="1"/>
</dbReference>